<accession>A0A4S8Q2B3</accession>
<name>A0A4S8Q2B3_9HYPH</name>
<dbReference type="NCBIfam" id="TIGR02217">
    <property type="entry name" value="chp_TIGR02217"/>
    <property type="match status" value="1"/>
</dbReference>
<dbReference type="AlphaFoldDB" id="A0A4S8Q2B3"/>
<protein>
    <submittedName>
        <fullName evidence="3">TIGR02217 family protein</fullName>
    </submittedName>
</protein>
<organism evidence="3 4">
    <name type="scientific">Rhizobium rosettiformans W3</name>
    <dbReference type="NCBI Taxonomy" id="538378"/>
    <lineage>
        <taxon>Bacteria</taxon>
        <taxon>Pseudomonadati</taxon>
        <taxon>Pseudomonadota</taxon>
        <taxon>Alphaproteobacteria</taxon>
        <taxon>Hyphomicrobiales</taxon>
        <taxon>Rhizobiaceae</taxon>
        <taxon>Rhizobium/Agrobacterium group</taxon>
        <taxon>Rhizobium</taxon>
    </lineage>
</organism>
<evidence type="ECO:0000259" key="2">
    <source>
        <dbReference type="Pfam" id="PF09343"/>
    </source>
</evidence>
<sequence>MAFHEQRFPLRLSLTSSGGPGRQTDIVSLSNGREARNRRWRFSRRRYDVGTAVRSVADLYAVLEFFEARGGQLHGFRFRDPVDGSSARPGEAVTPLDQWIGTGDGETAAFQLVKAYGDGAAVERRPVVKPVAGSVRIARDGVELTEGFTCDAATGIVTFAAGHVPGEGAEIRAGFDYDVPVRFDTDRIEIDLEAFRAGRIPSIPLIEVIP</sequence>
<dbReference type="RefSeq" id="WP_136538606.1">
    <property type="nucleotide sequence ID" value="NZ_STGU01000002.1"/>
</dbReference>
<evidence type="ECO:0000313" key="3">
    <source>
        <dbReference type="EMBL" id="THV38120.1"/>
    </source>
</evidence>
<proteinExistence type="predicted"/>
<reference evidence="3 4" key="1">
    <citation type="submission" date="2019-04" db="EMBL/GenBank/DDBJ databases">
        <title>genome sequence of strain W3.</title>
        <authorList>
            <person name="Gao J."/>
            <person name="Sun J."/>
        </authorList>
    </citation>
    <scope>NUCLEOTIDE SEQUENCE [LARGE SCALE GENOMIC DNA]</scope>
    <source>
        <strain evidence="3 4">W3</strain>
    </source>
</reference>
<dbReference type="InterPro" id="IPR011740">
    <property type="entry name" value="DUF2460"/>
</dbReference>
<dbReference type="Proteomes" id="UP000307378">
    <property type="component" value="Unassembled WGS sequence"/>
</dbReference>
<dbReference type="Pfam" id="PF09343">
    <property type="entry name" value="DUF2460"/>
    <property type="match status" value="1"/>
</dbReference>
<feature type="domain" description="DUF2460" evidence="2">
    <location>
        <begin position="4"/>
        <end position="208"/>
    </location>
</feature>
<evidence type="ECO:0000313" key="4">
    <source>
        <dbReference type="Proteomes" id="UP000307378"/>
    </source>
</evidence>
<feature type="region of interest" description="Disordered" evidence="1">
    <location>
        <begin position="1"/>
        <end position="26"/>
    </location>
</feature>
<comment type="caution">
    <text evidence="3">The sequence shown here is derived from an EMBL/GenBank/DDBJ whole genome shotgun (WGS) entry which is preliminary data.</text>
</comment>
<gene>
    <name evidence="3" type="ORF">FAA86_04800</name>
</gene>
<evidence type="ECO:0000256" key="1">
    <source>
        <dbReference type="SAM" id="MobiDB-lite"/>
    </source>
</evidence>
<dbReference type="EMBL" id="STGU01000002">
    <property type="protein sequence ID" value="THV38120.1"/>
    <property type="molecule type" value="Genomic_DNA"/>
</dbReference>